<comment type="caution">
    <text evidence="2">The sequence shown here is derived from an EMBL/GenBank/DDBJ whole genome shotgun (WGS) entry which is preliminary data.</text>
</comment>
<name>A0ABU7KL93_9ACTN</name>
<evidence type="ECO:0000313" key="3">
    <source>
        <dbReference type="Proteomes" id="UP001348641"/>
    </source>
</evidence>
<keyword evidence="1" id="KW-0472">Membrane</keyword>
<protein>
    <submittedName>
        <fullName evidence="2">Uncharacterized protein</fullName>
    </submittedName>
</protein>
<organism evidence="2 3">
    <name type="scientific">Nocardiopsis tropica</name>
    <dbReference type="NCBI Taxonomy" id="109330"/>
    <lineage>
        <taxon>Bacteria</taxon>
        <taxon>Bacillati</taxon>
        <taxon>Actinomycetota</taxon>
        <taxon>Actinomycetes</taxon>
        <taxon>Streptosporangiales</taxon>
        <taxon>Nocardiopsidaceae</taxon>
        <taxon>Nocardiopsis</taxon>
    </lineage>
</organism>
<feature type="transmembrane region" description="Helical" evidence="1">
    <location>
        <begin position="6"/>
        <end position="34"/>
    </location>
</feature>
<gene>
    <name evidence="2" type="ORF">Q8A49_06055</name>
</gene>
<accession>A0ABU7KL93</accession>
<keyword evidence="1" id="KW-1133">Transmembrane helix</keyword>
<dbReference type="EMBL" id="JAUUCC010000010">
    <property type="protein sequence ID" value="MEE2050059.1"/>
    <property type="molecule type" value="Genomic_DNA"/>
</dbReference>
<evidence type="ECO:0000313" key="2">
    <source>
        <dbReference type="EMBL" id="MEE2050059.1"/>
    </source>
</evidence>
<reference evidence="2 3" key="1">
    <citation type="submission" date="2023-07" db="EMBL/GenBank/DDBJ databases">
        <authorList>
            <person name="Girao M."/>
            <person name="Carvalho M.F."/>
        </authorList>
    </citation>
    <scope>NUCLEOTIDE SEQUENCE [LARGE SCALE GENOMIC DNA]</scope>
    <source>
        <strain evidence="2 3">66/93</strain>
    </source>
</reference>
<keyword evidence="1" id="KW-0812">Transmembrane</keyword>
<evidence type="ECO:0000256" key="1">
    <source>
        <dbReference type="SAM" id="Phobius"/>
    </source>
</evidence>
<dbReference type="RefSeq" id="WP_330157300.1">
    <property type="nucleotide sequence ID" value="NZ_BAAAJA010000018.1"/>
</dbReference>
<sequence length="52" mass="5750">MGAYELITLIAVLATLFVNTAAAVAATITLYVMVRPTRGRHAKGRHLKRKRK</sequence>
<proteinExistence type="predicted"/>
<dbReference type="Proteomes" id="UP001348641">
    <property type="component" value="Unassembled WGS sequence"/>
</dbReference>